<dbReference type="EMBL" id="JAMKFB020000007">
    <property type="protein sequence ID" value="KAL0187624.1"/>
    <property type="molecule type" value="Genomic_DNA"/>
</dbReference>
<dbReference type="AlphaFoldDB" id="A0ABD0QN17"/>
<protein>
    <submittedName>
        <fullName evidence="1">Uncharacterized protein</fullName>
    </submittedName>
</protein>
<proteinExistence type="predicted"/>
<feature type="non-terminal residue" evidence="1">
    <location>
        <position position="1"/>
    </location>
</feature>
<feature type="non-terminal residue" evidence="1">
    <location>
        <position position="57"/>
    </location>
</feature>
<evidence type="ECO:0000313" key="2">
    <source>
        <dbReference type="Proteomes" id="UP001529510"/>
    </source>
</evidence>
<sequence>VWFYNQGWHSLVSFLNVASNSILRGNLPAGRRAEEFGITTFNHPLNLTKEQLSFAAL</sequence>
<name>A0ABD0QN17_CIRMR</name>
<reference evidence="1 2" key="1">
    <citation type="submission" date="2024-05" db="EMBL/GenBank/DDBJ databases">
        <title>Genome sequencing and assembly of Indian major carp, Cirrhinus mrigala (Hamilton, 1822).</title>
        <authorList>
            <person name="Mohindra V."/>
            <person name="Chowdhury L.M."/>
            <person name="Lal K."/>
            <person name="Jena J.K."/>
        </authorList>
    </citation>
    <scope>NUCLEOTIDE SEQUENCE [LARGE SCALE GENOMIC DNA]</scope>
    <source>
        <strain evidence="1">CM1030</strain>
        <tissue evidence="1">Blood</tissue>
    </source>
</reference>
<evidence type="ECO:0000313" key="1">
    <source>
        <dbReference type="EMBL" id="KAL0187624.1"/>
    </source>
</evidence>
<keyword evidence="2" id="KW-1185">Reference proteome</keyword>
<organism evidence="1 2">
    <name type="scientific">Cirrhinus mrigala</name>
    <name type="common">Mrigala</name>
    <dbReference type="NCBI Taxonomy" id="683832"/>
    <lineage>
        <taxon>Eukaryota</taxon>
        <taxon>Metazoa</taxon>
        <taxon>Chordata</taxon>
        <taxon>Craniata</taxon>
        <taxon>Vertebrata</taxon>
        <taxon>Euteleostomi</taxon>
        <taxon>Actinopterygii</taxon>
        <taxon>Neopterygii</taxon>
        <taxon>Teleostei</taxon>
        <taxon>Ostariophysi</taxon>
        <taxon>Cypriniformes</taxon>
        <taxon>Cyprinidae</taxon>
        <taxon>Labeoninae</taxon>
        <taxon>Labeonini</taxon>
        <taxon>Cirrhinus</taxon>
    </lineage>
</organism>
<accession>A0ABD0QN17</accession>
<gene>
    <name evidence="1" type="ORF">M9458_014723</name>
</gene>
<comment type="caution">
    <text evidence="1">The sequence shown here is derived from an EMBL/GenBank/DDBJ whole genome shotgun (WGS) entry which is preliminary data.</text>
</comment>
<dbReference type="Proteomes" id="UP001529510">
    <property type="component" value="Unassembled WGS sequence"/>
</dbReference>